<dbReference type="Ensembl" id="ENSUMAT00000030902.1">
    <property type="protein sequence ID" value="ENSUMAP00000026104.1"/>
    <property type="gene ID" value="ENSUMAG00000019014.1"/>
</dbReference>
<evidence type="ECO:0000313" key="2">
    <source>
        <dbReference type="Ensembl" id="ENSUMAP00000026104"/>
    </source>
</evidence>
<organism evidence="2">
    <name type="scientific">Ursus maritimus</name>
    <name type="common">Polar bear</name>
    <name type="synonym">Thalarctos maritimus</name>
    <dbReference type="NCBI Taxonomy" id="29073"/>
    <lineage>
        <taxon>Eukaryota</taxon>
        <taxon>Metazoa</taxon>
        <taxon>Chordata</taxon>
        <taxon>Craniata</taxon>
        <taxon>Vertebrata</taxon>
        <taxon>Euteleostomi</taxon>
        <taxon>Mammalia</taxon>
        <taxon>Eutheria</taxon>
        <taxon>Laurasiatheria</taxon>
        <taxon>Carnivora</taxon>
        <taxon>Caniformia</taxon>
        <taxon>Ursidae</taxon>
        <taxon>Ursus</taxon>
    </lineage>
</organism>
<dbReference type="AlphaFoldDB" id="A0A452UYA4"/>
<sequence>MELHFFFFFLMEVNSCLTILPSDVFSRELGKQTTARGMRSEDCVAVAMVPTFTPISLEEIGSSITHQSYAMTCCFNISWNVLGENVSFACARLCSFLLFIEVGCVVLYNVWSWLEETHLLHLKEKKQLNSREDVFVAIAIHHFFFHAV</sequence>
<reference evidence="2" key="1">
    <citation type="submission" date="2019-03" db="UniProtKB">
        <authorList>
            <consortium name="Ensembl"/>
        </authorList>
    </citation>
    <scope>IDENTIFICATION</scope>
</reference>
<evidence type="ECO:0000256" key="1">
    <source>
        <dbReference type="SAM" id="SignalP"/>
    </source>
</evidence>
<feature type="signal peptide" evidence="1">
    <location>
        <begin position="1"/>
        <end position="18"/>
    </location>
</feature>
<protein>
    <recommendedName>
        <fullName evidence="3">Secreted protein</fullName>
    </recommendedName>
</protein>
<feature type="chain" id="PRO_5018993513" description="Secreted protein" evidence="1">
    <location>
        <begin position="19"/>
        <end position="148"/>
    </location>
</feature>
<accession>A0A452UYA4</accession>
<name>A0A452UYA4_URSMA</name>
<dbReference type="OMA" id="CFLISWN"/>
<keyword evidence="1" id="KW-0732">Signal</keyword>
<dbReference type="GeneTree" id="ENSGT00900000143620"/>
<evidence type="ECO:0008006" key="3">
    <source>
        <dbReference type="Google" id="ProtNLM"/>
    </source>
</evidence>
<proteinExistence type="predicted"/>